<dbReference type="InterPro" id="IPR013154">
    <property type="entry name" value="ADH-like_N"/>
</dbReference>
<organism evidence="8 9">
    <name type="scientific">Immundisolibacter cernigliae</name>
    <dbReference type="NCBI Taxonomy" id="1810504"/>
    <lineage>
        <taxon>Bacteria</taxon>
        <taxon>Pseudomonadati</taxon>
        <taxon>Pseudomonadota</taxon>
        <taxon>Gammaproteobacteria</taxon>
        <taxon>Immundisolibacterales</taxon>
        <taxon>Immundisolibacteraceae</taxon>
        <taxon>Immundisolibacter</taxon>
    </lineage>
</organism>
<feature type="domain" description="Enoyl reductase (ER)" evidence="7">
    <location>
        <begin position="13"/>
        <end position="337"/>
    </location>
</feature>
<keyword evidence="5" id="KW-0862">Zinc</keyword>
<evidence type="ECO:0000256" key="3">
    <source>
        <dbReference type="ARBA" id="ARBA00013190"/>
    </source>
</evidence>
<protein>
    <recommendedName>
        <fullName evidence="3">alcohol dehydrogenase</fullName>
        <ecNumber evidence="3">1.1.1.1</ecNumber>
    </recommendedName>
</protein>
<dbReference type="InParanoid" id="A0A1B1YWQ6"/>
<keyword evidence="4" id="KW-0479">Metal-binding</keyword>
<dbReference type="EMBL" id="CP014671">
    <property type="protein sequence ID" value="ANX05146.1"/>
    <property type="molecule type" value="Genomic_DNA"/>
</dbReference>
<evidence type="ECO:0000256" key="2">
    <source>
        <dbReference type="ARBA" id="ARBA00008072"/>
    </source>
</evidence>
<comment type="similarity">
    <text evidence="2">Belongs to the zinc-containing alcohol dehydrogenase family.</text>
</comment>
<comment type="cofactor">
    <cofactor evidence="1">
        <name>Zn(2+)</name>
        <dbReference type="ChEBI" id="CHEBI:29105"/>
    </cofactor>
</comment>
<keyword evidence="9" id="KW-1185">Reference proteome</keyword>
<dbReference type="Proteomes" id="UP000092952">
    <property type="component" value="Chromosome"/>
</dbReference>
<dbReference type="EC" id="1.1.1.1" evidence="3"/>
<dbReference type="InterPro" id="IPR011032">
    <property type="entry name" value="GroES-like_sf"/>
</dbReference>
<evidence type="ECO:0000259" key="7">
    <source>
        <dbReference type="SMART" id="SM00829"/>
    </source>
</evidence>
<dbReference type="SUPFAM" id="SSF51735">
    <property type="entry name" value="NAD(P)-binding Rossmann-fold domains"/>
    <property type="match status" value="1"/>
</dbReference>
<dbReference type="GO" id="GO:0046872">
    <property type="term" value="F:metal ion binding"/>
    <property type="evidence" value="ECO:0007669"/>
    <property type="project" value="UniProtKB-KW"/>
</dbReference>
<dbReference type="KEGG" id="gbi:PG2T_13790"/>
<dbReference type="PANTHER" id="PTHR42940:SF8">
    <property type="entry name" value="VACUOLAR PROTEIN SORTING-ASSOCIATED PROTEIN 11"/>
    <property type="match status" value="1"/>
</dbReference>
<name>A0A1B1YWQ6_9GAMM</name>
<dbReference type="AlphaFoldDB" id="A0A1B1YWQ6"/>
<dbReference type="InterPro" id="IPR020843">
    <property type="entry name" value="ER"/>
</dbReference>
<dbReference type="GO" id="GO:0005737">
    <property type="term" value="C:cytoplasm"/>
    <property type="evidence" value="ECO:0007669"/>
    <property type="project" value="TreeGrafter"/>
</dbReference>
<dbReference type="SUPFAM" id="SSF50129">
    <property type="entry name" value="GroES-like"/>
    <property type="match status" value="1"/>
</dbReference>
<reference evidence="9" key="1">
    <citation type="submission" date="2016-03" db="EMBL/GenBank/DDBJ databases">
        <title>Complete genome sequence of Solimmundus cernigliae, representing a novel lineage of polycyclic aromatic hydrocarbon degraders within the Gammaproteobacteria.</title>
        <authorList>
            <person name="Singleton D.R."/>
            <person name="Dickey A.N."/>
            <person name="Scholl E.H."/>
            <person name="Wright F.A."/>
            <person name="Aitken M.D."/>
        </authorList>
    </citation>
    <scope>NUCLEOTIDE SEQUENCE [LARGE SCALE GENOMIC DNA]</scope>
    <source>
        <strain evidence="9">TR3.2</strain>
    </source>
</reference>
<dbReference type="OrthoDB" id="9773078at2"/>
<dbReference type="Pfam" id="PF00107">
    <property type="entry name" value="ADH_zinc_N"/>
    <property type="match status" value="1"/>
</dbReference>
<sequence length="341" mass="35920">MQAMLLSRLGEVADDGAVLEARELPMPEPAAGEALIEVSCCGVCHTELDEIEGRTPPHLPIVPGHQVVGRVISAPAGSQLRAGQRVGVAWIFSACGHCEHCREGRENLCAQFVATGRDAHGGYAQFMTAPADFVHPLPDALGDLEAAPLLCAGAVGYRALSLCRLEDGQALGLTGFGASGHLVLQMARARFARSPIHVFTHNAAQRALALELGATWAGAADAQSPTLLHAIIDTTPAWAPLRAALRNLRPGGRLVVNAIRKESTDAAVMAGIDYAGELWLEKSVQSVANVTRADVRECLALAAQADIRPRLRVYALADANRALADIKFGRHAGAKVLQVAG</sequence>
<dbReference type="InterPro" id="IPR036291">
    <property type="entry name" value="NAD(P)-bd_dom_sf"/>
</dbReference>
<keyword evidence="6" id="KW-0560">Oxidoreductase</keyword>
<evidence type="ECO:0000256" key="5">
    <source>
        <dbReference type="ARBA" id="ARBA00022833"/>
    </source>
</evidence>
<evidence type="ECO:0000313" key="9">
    <source>
        <dbReference type="Proteomes" id="UP000092952"/>
    </source>
</evidence>
<dbReference type="RefSeq" id="WP_068806721.1">
    <property type="nucleotide sequence ID" value="NZ_CP014671.1"/>
</dbReference>
<dbReference type="Gene3D" id="3.40.50.720">
    <property type="entry name" value="NAD(P)-binding Rossmann-like Domain"/>
    <property type="match status" value="1"/>
</dbReference>
<evidence type="ECO:0000256" key="4">
    <source>
        <dbReference type="ARBA" id="ARBA00022723"/>
    </source>
</evidence>
<gene>
    <name evidence="8" type="ORF">PG2T_13790</name>
</gene>
<evidence type="ECO:0000256" key="1">
    <source>
        <dbReference type="ARBA" id="ARBA00001947"/>
    </source>
</evidence>
<dbReference type="PANTHER" id="PTHR42940">
    <property type="entry name" value="ALCOHOL DEHYDROGENASE 1-RELATED"/>
    <property type="match status" value="1"/>
</dbReference>
<dbReference type="InterPro" id="IPR013149">
    <property type="entry name" value="ADH-like_C"/>
</dbReference>
<dbReference type="GO" id="GO:0004022">
    <property type="term" value="F:alcohol dehydrogenase (NAD+) activity"/>
    <property type="evidence" value="ECO:0007669"/>
    <property type="project" value="UniProtKB-EC"/>
</dbReference>
<accession>A0A1B1YWQ6</accession>
<dbReference type="STRING" id="1810504.PG2T_13790"/>
<dbReference type="SMART" id="SM00829">
    <property type="entry name" value="PKS_ER"/>
    <property type="match status" value="1"/>
</dbReference>
<proteinExistence type="inferred from homology"/>
<dbReference type="Gene3D" id="3.90.180.10">
    <property type="entry name" value="Medium-chain alcohol dehydrogenases, catalytic domain"/>
    <property type="match status" value="1"/>
</dbReference>
<evidence type="ECO:0000256" key="6">
    <source>
        <dbReference type="ARBA" id="ARBA00023002"/>
    </source>
</evidence>
<evidence type="ECO:0000313" key="8">
    <source>
        <dbReference type="EMBL" id="ANX05146.1"/>
    </source>
</evidence>
<dbReference type="FunCoup" id="A0A1B1YWQ6">
    <property type="interactions" value="152"/>
</dbReference>
<dbReference type="Pfam" id="PF08240">
    <property type="entry name" value="ADH_N"/>
    <property type="match status" value="1"/>
</dbReference>